<keyword evidence="1" id="KW-0472">Membrane</keyword>
<feature type="transmembrane region" description="Helical" evidence="1">
    <location>
        <begin position="60"/>
        <end position="81"/>
    </location>
</feature>
<dbReference type="EMBL" id="CAJNOR010000004">
    <property type="protein sequence ID" value="CAF0746151.1"/>
    <property type="molecule type" value="Genomic_DNA"/>
</dbReference>
<evidence type="ECO:0000313" key="3">
    <source>
        <dbReference type="Proteomes" id="UP000663828"/>
    </source>
</evidence>
<protein>
    <submittedName>
        <fullName evidence="2">Uncharacterized protein</fullName>
    </submittedName>
</protein>
<gene>
    <name evidence="2" type="ORF">XAT740_LOCUS168</name>
</gene>
<feature type="transmembrane region" description="Helical" evidence="1">
    <location>
        <begin position="137"/>
        <end position="157"/>
    </location>
</feature>
<feature type="transmembrane region" description="Helical" evidence="1">
    <location>
        <begin position="293"/>
        <end position="317"/>
    </location>
</feature>
<keyword evidence="1" id="KW-0812">Transmembrane</keyword>
<evidence type="ECO:0000256" key="1">
    <source>
        <dbReference type="SAM" id="Phobius"/>
    </source>
</evidence>
<dbReference type="Proteomes" id="UP000663828">
    <property type="component" value="Unassembled WGS sequence"/>
</dbReference>
<accession>A0A813P191</accession>
<keyword evidence="1" id="KW-1133">Transmembrane helix</keyword>
<keyword evidence="3" id="KW-1185">Reference proteome</keyword>
<comment type="caution">
    <text evidence="2">The sequence shown here is derived from an EMBL/GenBank/DDBJ whole genome shotgun (WGS) entry which is preliminary data.</text>
</comment>
<reference evidence="2" key="1">
    <citation type="submission" date="2021-02" db="EMBL/GenBank/DDBJ databases">
        <authorList>
            <person name="Nowell W R."/>
        </authorList>
    </citation>
    <scope>NUCLEOTIDE SEQUENCE</scope>
</reference>
<evidence type="ECO:0000313" key="2">
    <source>
        <dbReference type="EMBL" id="CAF0746151.1"/>
    </source>
</evidence>
<feature type="transmembrane region" description="Helical" evidence="1">
    <location>
        <begin position="173"/>
        <end position="190"/>
    </location>
</feature>
<organism evidence="2 3">
    <name type="scientific">Adineta ricciae</name>
    <name type="common">Rotifer</name>
    <dbReference type="NCBI Taxonomy" id="249248"/>
    <lineage>
        <taxon>Eukaryota</taxon>
        <taxon>Metazoa</taxon>
        <taxon>Spiralia</taxon>
        <taxon>Gnathifera</taxon>
        <taxon>Rotifera</taxon>
        <taxon>Eurotatoria</taxon>
        <taxon>Bdelloidea</taxon>
        <taxon>Adinetida</taxon>
        <taxon>Adinetidae</taxon>
        <taxon>Adineta</taxon>
    </lineage>
</organism>
<name>A0A813P191_ADIRI</name>
<proteinExistence type="predicted"/>
<sequence>MLKSNKKIKRRQQLTTHSLSLFEQEKYRIYSHAIRTLQTSKSFAPSSSKQRHIYRISYKAIYGIFIVCHLASSAILLWMIILNIEGIHVEAKVRDSIEYASSDLIAFTECITSMFINLAERLRIWATIFDFRLSHSLTIALAVMFLITFDIVFYFLLKKLHWSRRKVLNKTKIAFILSIIYWIGFVFWFTKLVILLPHVAGVCSACTNFKTIHLYNSLFYTSEWFNSTFPSILNNETANINQMIQDCQQKMSFWTTNDLSHKNNESLSSEHLDHCYIIYQLYDDFMNLFCHSFIKHLVASLLNMLTHLILYLLSILLRRFIQNHKCQFARWNISLRSSSFSVIRPVNANNHDDDEIEQGV</sequence>
<dbReference type="AlphaFoldDB" id="A0A813P191"/>